<feature type="transmembrane region" description="Helical" evidence="9">
    <location>
        <begin position="303"/>
        <end position="322"/>
    </location>
</feature>
<comment type="caution">
    <text evidence="10">The sequence shown here is derived from an EMBL/GenBank/DDBJ whole genome shotgun (WGS) entry which is preliminary data.</text>
</comment>
<keyword evidence="4 9" id="KW-1003">Cell membrane</keyword>
<keyword evidence="8 9" id="KW-0472">Membrane</keyword>
<evidence type="ECO:0000256" key="7">
    <source>
        <dbReference type="ARBA" id="ARBA00022989"/>
    </source>
</evidence>
<dbReference type="InterPro" id="IPR004485">
    <property type="entry name" value="Cobalamin_biosynth_CobD/CbiB"/>
</dbReference>
<feature type="transmembrane region" description="Helical" evidence="9">
    <location>
        <begin position="61"/>
        <end position="81"/>
    </location>
</feature>
<name>A0A2T5V9E9_9HYPH</name>
<comment type="function">
    <text evidence="9">Converts cobyric acid to cobinamide by the addition of aminopropanol on the F carboxylic group.</text>
</comment>
<feature type="transmembrane region" description="Helical" evidence="9">
    <location>
        <begin position="93"/>
        <end position="116"/>
    </location>
</feature>
<evidence type="ECO:0000256" key="6">
    <source>
        <dbReference type="ARBA" id="ARBA00022692"/>
    </source>
</evidence>
<comment type="subcellular location">
    <subcellularLocation>
        <location evidence="1 9">Cell membrane</location>
        <topology evidence="1 9">Multi-pass membrane protein</topology>
    </subcellularLocation>
</comment>
<comment type="pathway">
    <text evidence="2 9">Cofactor biosynthesis; adenosylcobalamin biosynthesis.</text>
</comment>
<dbReference type="AlphaFoldDB" id="A0A2T5V9E9"/>
<keyword evidence="7 9" id="KW-1133">Transmembrane helix</keyword>
<evidence type="ECO:0000313" key="11">
    <source>
        <dbReference type="Proteomes" id="UP000244081"/>
    </source>
</evidence>
<dbReference type="GO" id="GO:0048472">
    <property type="term" value="F:threonine-phosphate decarboxylase activity"/>
    <property type="evidence" value="ECO:0007669"/>
    <property type="project" value="InterPro"/>
</dbReference>
<dbReference type="GO" id="GO:0009236">
    <property type="term" value="P:cobalamin biosynthetic process"/>
    <property type="evidence" value="ECO:0007669"/>
    <property type="project" value="UniProtKB-UniRule"/>
</dbReference>
<dbReference type="PANTHER" id="PTHR34308:SF1">
    <property type="entry name" value="COBALAMIN BIOSYNTHESIS PROTEIN CBIB"/>
    <property type="match status" value="1"/>
</dbReference>
<keyword evidence="6 9" id="KW-0812">Transmembrane</keyword>
<dbReference type="OrthoDB" id="9811967at2"/>
<evidence type="ECO:0000256" key="2">
    <source>
        <dbReference type="ARBA" id="ARBA00004953"/>
    </source>
</evidence>
<dbReference type="GO" id="GO:0005886">
    <property type="term" value="C:plasma membrane"/>
    <property type="evidence" value="ECO:0007669"/>
    <property type="project" value="UniProtKB-SubCell"/>
</dbReference>
<evidence type="ECO:0000256" key="5">
    <source>
        <dbReference type="ARBA" id="ARBA00022573"/>
    </source>
</evidence>
<evidence type="ECO:0000256" key="8">
    <source>
        <dbReference type="ARBA" id="ARBA00023136"/>
    </source>
</evidence>
<comment type="similarity">
    <text evidence="3 9">Belongs to the CobD/CbiB family.</text>
</comment>
<evidence type="ECO:0000256" key="1">
    <source>
        <dbReference type="ARBA" id="ARBA00004651"/>
    </source>
</evidence>
<dbReference type="PANTHER" id="PTHR34308">
    <property type="entry name" value="COBALAMIN BIOSYNTHESIS PROTEIN CBIB"/>
    <property type="match status" value="1"/>
</dbReference>
<dbReference type="GO" id="GO:0015420">
    <property type="term" value="F:ABC-type vitamin B12 transporter activity"/>
    <property type="evidence" value="ECO:0007669"/>
    <property type="project" value="UniProtKB-UniRule"/>
</dbReference>
<sequence>MLLPPDTLAVLALALAIDAIIGDPRRIWRILPHPVVLIGRAIAFMEARANRIEYGERTRSVSGALCILALLLVCIGTGFALEWGLARLSAGPVVLAVLASILLAQNSLVSHVAAVARGLGESLASGRAAVSMIVGRDPSVLDEAAVARAAIESDAENFSDGLVAPAFWFAVAGLPGILAYKALNTADSMIGHKSERYRAFGQAAARLDDLANYVPARIAGLLIVIAASAGGGSPGRALRVMIRDARRLASPNAGFPEAAMAGALNRALAGPRHYADGIVEGEWLNEGAPADAKATDIHRAVKITWGAWTVLFAMTATAAAIITF</sequence>
<comment type="caution">
    <text evidence="9">Lacks conserved residue(s) required for the propagation of feature annotation.</text>
</comment>
<dbReference type="RefSeq" id="WP_107990007.1">
    <property type="nucleotide sequence ID" value="NZ_QAYG01000004.1"/>
</dbReference>
<reference evidence="10 11" key="1">
    <citation type="submission" date="2018-04" db="EMBL/GenBank/DDBJ databases">
        <title>Genomic Encyclopedia of Archaeal and Bacterial Type Strains, Phase II (KMG-II): from individual species to whole genera.</title>
        <authorList>
            <person name="Goeker M."/>
        </authorList>
    </citation>
    <scope>NUCLEOTIDE SEQUENCE [LARGE SCALE GENOMIC DNA]</scope>
    <source>
        <strain evidence="10 11">DSM 23382</strain>
    </source>
</reference>
<keyword evidence="5 9" id="KW-0169">Cobalamin biosynthesis</keyword>
<dbReference type="Pfam" id="PF03186">
    <property type="entry name" value="CobD_Cbib"/>
    <property type="match status" value="1"/>
</dbReference>
<evidence type="ECO:0000256" key="4">
    <source>
        <dbReference type="ARBA" id="ARBA00022475"/>
    </source>
</evidence>
<dbReference type="HAMAP" id="MF_00024">
    <property type="entry name" value="CobD_CbiB"/>
    <property type="match status" value="1"/>
</dbReference>
<evidence type="ECO:0000256" key="3">
    <source>
        <dbReference type="ARBA" id="ARBA00006263"/>
    </source>
</evidence>
<keyword evidence="11" id="KW-1185">Reference proteome</keyword>
<accession>A0A2T5V9E9</accession>
<protein>
    <recommendedName>
        <fullName evidence="9">Cobalamin biosynthesis protein CobD</fullName>
    </recommendedName>
</protein>
<dbReference type="Proteomes" id="UP000244081">
    <property type="component" value="Unassembled WGS sequence"/>
</dbReference>
<gene>
    <name evidence="9" type="primary">cobD</name>
    <name evidence="10" type="ORF">C8N35_1046</name>
</gene>
<dbReference type="UniPathway" id="UPA00148"/>
<proteinExistence type="inferred from homology"/>
<feature type="transmembrane region" description="Helical" evidence="9">
    <location>
        <begin position="162"/>
        <end position="183"/>
    </location>
</feature>
<organism evidence="10 11">
    <name type="scientific">Breoghania corrubedonensis</name>
    <dbReference type="NCBI Taxonomy" id="665038"/>
    <lineage>
        <taxon>Bacteria</taxon>
        <taxon>Pseudomonadati</taxon>
        <taxon>Pseudomonadota</taxon>
        <taxon>Alphaproteobacteria</taxon>
        <taxon>Hyphomicrobiales</taxon>
        <taxon>Stappiaceae</taxon>
        <taxon>Breoghania</taxon>
    </lineage>
</organism>
<evidence type="ECO:0000313" key="10">
    <source>
        <dbReference type="EMBL" id="PTW60385.1"/>
    </source>
</evidence>
<evidence type="ECO:0000256" key="9">
    <source>
        <dbReference type="HAMAP-Rule" id="MF_00024"/>
    </source>
</evidence>
<dbReference type="NCBIfam" id="TIGR00380">
    <property type="entry name" value="cobal_cbiB"/>
    <property type="match status" value="1"/>
</dbReference>
<dbReference type="EMBL" id="QAYG01000004">
    <property type="protein sequence ID" value="PTW60385.1"/>
    <property type="molecule type" value="Genomic_DNA"/>
</dbReference>